<dbReference type="SUPFAM" id="SSF51658">
    <property type="entry name" value="Xylose isomerase-like"/>
    <property type="match status" value="1"/>
</dbReference>
<dbReference type="RefSeq" id="WP_103882583.1">
    <property type="nucleotide sequence ID" value="NZ_FNVG01000040.1"/>
</dbReference>
<dbReference type="PANTHER" id="PTHR42194:SF1">
    <property type="entry name" value="UPF0276 PROTEIN HI_1600"/>
    <property type="match status" value="1"/>
</dbReference>
<dbReference type="EMBL" id="FNVG01000040">
    <property type="protein sequence ID" value="SEG72476.1"/>
    <property type="molecule type" value="Genomic_DNA"/>
</dbReference>
<evidence type="ECO:0000313" key="1">
    <source>
        <dbReference type="EMBL" id="SEG72476.1"/>
    </source>
</evidence>
<protein>
    <submittedName>
        <fullName evidence="1">Uncharacterized protein</fullName>
    </submittedName>
</protein>
<accession>A0A1H6CJ99</accession>
<dbReference type="NCBIfam" id="NF003818">
    <property type="entry name" value="PRK05409.1"/>
    <property type="match status" value="1"/>
</dbReference>
<dbReference type="Proteomes" id="UP000236721">
    <property type="component" value="Unassembled WGS sequence"/>
</dbReference>
<reference evidence="2" key="1">
    <citation type="submission" date="2016-10" db="EMBL/GenBank/DDBJ databases">
        <authorList>
            <person name="Varghese N."/>
            <person name="Submissions S."/>
        </authorList>
    </citation>
    <scope>NUCLEOTIDE SEQUENCE [LARGE SCALE GENOMIC DNA]</scope>
    <source>
        <strain evidence="2">CGMCC 1.7062</strain>
    </source>
</reference>
<dbReference type="AlphaFoldDB" id="A0A1H6CJ99"/>
<dbReference type="OrthoDB" id="9763101at2"/>
<sequence length="286" mass="32691">MDRSDAFQFIGVGLRTPHLDYFEANAHKIGWLEVHSENYFLPHSPQYRQLRAIREQVNVSCHGIGLSLGSSTGVCSQHIDRLKRLIHDIEPCLVSDHLSWSEHGGHYFNDLLPLPYTEEALSLFCRNVSQVQDAIQRPLLIENPSSYLRFNHSTIPEWEFLAAVQRSTGCRLLLDLNNIHVSCFNHSYDAQQYLAAIDPATVDEIHLAGFTRKRLEQGEIWIDTHSAPVSDEVWHLYQQWLSKHGPVATLIEWDLDIPAPEVLLQEANTAKEILLDHATCFEPKRA</sequence>
<dbReference type="InterPro" id="IPR036237">
    <property type="entry name" value="Xyl_isomerase-like_sf"/>
</dbReference>
<gene>
    <name evidence="1" type="ORF">SAMN04488244_14019</name>
</gene>
<proteinExistence type="predicted"/>
<dbReference type="Gene3D" id="3.20.20.150">
    <property type="entry name" value="Divalent-metal-dependent TIM barrel enzymes"/>
    <property type="match status" value="1"/>
</dbReference>
<keyword evidence="2" id="KW-1185">Reference proteome</keyword>
<name>A0A1H6CJ99_9VIBR</name>
<dbReference type="PANTHER" id="PTHR42194">
    <property type="entry name" value="UPF0276 PROTEIN HI_1600"/>
    <property type="match status" value="1"/>
</dbReference>
<dbReference type="InterPro" id="IPR007801">
    <property type="entry name" value="MbnB/TglH/ChrH"/>
</dbReference>
<organism evidence="1 2">
    <name type="scientific">Vibrio hangzhouensis</name>
    <dbReference type="NCBI Taxonomy" id="462991"/>
    <lineage>
        <taxon>Bacteria</taxon>
        <taxon>Pseudomonadati</taxon>
        <taxon>Pseudomonadota</taxon>
        <taxon>Gammaproteobacteria</taxon>
        <taxon>Vibrionales</taxon>
        <taxon>Vibrionaceae</taxon>
        <taxon>Vibrio</taxon>
    </lineage>
</organism>
<dbReference type="Pfam" id="PF05114">
    <property type="entry name" value="MbnB_TglH_ChrH"/>
    <property type="match status" value="1"/>
</dbReference>
<evidence type="ECO:0000313" key="2">
    <source>
        <dbReference type="Proteomes" id="UP000236721"/>
    </source>
</evidence>